<evidence type="ECO:0000313" key="2">
    <source>
        <dbReference type="Proteomes" id="UP000250321"/>
    </source>
</evidence>
<organism evidence="1 2">
    <name type="scientific">Prunus yedoensis var. nudiflora</name>
    <dbReference type="NCBI Taxonomy" id="2094558"/>
    <lineage>
        <taxon>Eukaryota</taxon>
        <taxon>Viridiplantae</taxon>
        <taxon>Streptophyta</taxon>
        <taxon>Embryophyta</taxon>
        <taxon>Tracheophyta</taxon>
        <taxon>Spermatophyta</taxon>
        <taxon>Magnoliopsida</taxon>
        <taxon>eudicotyledons</taxon>
        <taxon>Gunneridae</taxon>
        <taxon>Pentapetalae</taxon>
        <taxon>rosids</taxon>
        <taxon>fabids</taxon>
        <taxon>Rosales</taxon>
        <taxon>Rosaceae</taxon>
        <taxon>Amygdaloideae</taxon>
        <taxon>Amygdaleae</taxon>
        <taxon>Prunus</taxon>
    </lineage>
</organism>
<dbReference type="AlphaFoldDB" id="A0A314YPZ2"/>
<keyword evidence="1" id="KW-0808">Transferase</keyword>
<reference evidence="1 2" key="1">
    <citation type="submission" date="2018-02" db="EMBL/GenBank/DDBJ databases">
        <title>Draft genome of wild Prunus yedoensis var. nudiflora.</title>
        <authorList>
            <person name="Baek S."/>
            <person name="Kim J.-H."/>
            <person name="Choi K."/>
            <person name="Kim G.-B."/>
            <person name="Cho A."/>
            <person name="Jang H."/>
            <person name="Shin C.-H."/>
            <person name="Yu H.-J."/>
            <person name="Mun J.-H."/>
        </authorList>
    </citation>
    <scope>NUCLEOTIDE SEQUENCE [LARGE SCALE GENOMIC DNA]</scope>
    <source>
        <strain evidence="2">cv. Jeju island</strain>
        <tissue evidence="1">Leaf</tissue>
    </source>
</reference>
<accession>A0A314YPZ2</accession>
<evidence type="ECO:0000313" key="1">
    <source>
        <dbReference type="EMBL" id="PQQ06788.1"/>
    </source>
</evidence>
<name>A0A314YPZ2_PRUYE</name>
<dbReference type="Proteomes" id="UP000250321">
    <property type="component" value="Unassembled WGS sequence"/>
</dbReference>
<dbReference type="EMBL" id="PJQY01000934">
    <property type="protein sequence ID" value="PQQ06788.1"/>
    <property type="molecule type" value="Genomic_DNA"/>
</dbReference>
<protein>
    <submittedName>
        <fullName evidence="1">Coumaroyl-CoA:anthocyanidin 3-O-glucoside-6-O-coumaroyltransferase 1-like</fullName>
    </submittedName>
</protein>
<proteinExistence type="predicted"/>
<keyword evidence="2" id="KW-1185">Reference proteome</keyword>
<dbReference type="GO" id="GO:0016740">
    <property type="term" value="F:transferase activity"/>
    <property type="evidence" value="ECO:0007669"/>
    <property type="project" value="UniProtKB-KW"/>
</dbReference>
<comment type="caution">
    <text evidence="1">The sequence shown here is derived from an EMBL/GenBank/DDBJ whole genome shotgun (WGS) entry which is preliminary data.</text>
</comment>
<gene>
    <name evidence="1" type="ORF">Pyn_34325</name>
</gene>
<sequence>MAEYGVVKAMKASEGGILELKNKGDFEDLMRLVSFPKGLVVPESLLAVSGSPNLGLYGTDFGWKGSNGCIYLCCNESFESRQGNIREMKKAIGGLWVARPGSENPLRLDSMGGLKLIL</sequence>